<organism evidence="2">
    <name type="scientific">Olive leaf mottling virus</name>
    <dbReference type="NCBI Taxonomy" id="3162628"/>
    <lineage>
        <taxon>Viruses</taxon>
        <taxon>Riboviria</taxon>
        <taxon>Orthornavirae</taxon>
        <taxon>Kitrinoviricota</taxon>
        <taxon>Alsuviricetes</taxon>
        <taxon>Martellivirales</taxon>
        <taxon>Closteroviridae</taxon>
        <taxon>Olivavirus</taxon>
    </lineage>
</organism>
<reference evidence="2" key="1">
    <citation type="submission" date="2024-06" db="EMBL/GenBank/DDBJ databases">
        <title>Olive leaf mottling virus (OLMV): a new member of the genus Olivavirus in the family Closteroviridae.</title>
        <authorList>
            <person name="Ruiz-Garcia A.B."/>
            <person name="Olmos A."/>
        </authorList>
    </citation>
    <scope>NUCLEOTIDE SEQUENCE</scope>
    <source>
        <strain evidence="2">OLMV158</strain>
    </source>
</reference>
<evidence type="ECO:0000256" key="1">
    <source>
        <dbReference type="SAM" id="Phobius"/>
    </source>
</evidence>
<sequence>MESVGNSTFIIFLSAFLFFLIALSIFTLFVCFTRMQFVKETEIIDENNLSYIQQTPLTKRLRRIMHIKDPQRHTPSSAIHLRSEMESDLERRSDRNTYGM</sequence>
<feature type="transmembrane region" description="Helical" evidence="1">
    <location>
        <begin position="6"/>
        <end position="32"/>
    </location>
</feature>
<keyword evidence="1" id="KW-1133">Transmembrane helix</keyword>
<evidence type="ECO:0000313" key="2">
    <source>
        <dbReference type="EMBL" id="XBR32805.1"/>
    </source>
</evidence>
<keyword evidence="1" id="KW-0472">Membrane</keyword>
<name>A0AAU7NID3_9CLOS</name>
<dbReference type="EMBL" id="PP869314">
    <property type="protein sequence ID" value="XBR32805.1"/>
    <property type="molecule type" value="Genomic_RNA"/>
</dbReference>
<protein>
    <submittedName>
        <fullName evidence="2">P12</fullName>
    </submittedName>
</protein>
<proteinExistence type="predicted"/>
<accession>A0AAU7NID3</accession>
<keyword evidence="1" id="KW-0812">Transmembrane</keyword>